<name>A0A0E9QPR8_ANGAN</name>
<evidence type="ECO:0000313" key="1">
    <source>
        <dbReference type="EMBL" id="JAH18774.1"/>
    </source>
</evidence>
<organism evidence="1">
    <name type="scientific">Anguilla anguilla</name>
    <name type="common">European freshwater eel</name>
    <name type="synonym">Muraena anguilla</name>
    <dbReference type="NCBI Taxonomy" id="7936"/>
    <lineage>
        <taxon>Eukaryota</taxon>
        <taxon>Metazoa</taxon>
        <taxon>Chordata</taxon>
        <taxon>Craniata</taxon>
        <taxon>Vertebrata</taxon>
        <taxon>Euteleostomi</taxon>
        <taxon>Actinopterygii</taxon>
        <taxon>Neopterygii</taxon>
        <taxon>Teleostei</taxon>
        <taxon>Anguilliformes</taxon>
        <taxon>Anguillidae</taxon>
        <taxon>Anguilla</taxon>
    </lineage>
</organism>
<reference evidence="1" key="2">
    <citation type="journal article" date="2015" name="Fish Shellfish Immunol.">
        <title>Early steps in the European eel (Anguilla anguilla)-Vibrio vulnificus interaction in the gills: Role of the RtxA13 toxin.</title>
        <authorList>
            <person name="Callol A."/>
            <person name="Pajuelo D."/>
            <person name="Ebbesson L."/>
            <person name="Teles M."/>
            <person name="MacKenzie S."/>
            <person name="Amaro C."/>
        </authorList>
    </citation>
    <scope>NUCLEOTIDE SEQUENCE</scope>
</reference>
<protein>
    <submittedName>
        <fullName evidence="1">Uncharacterized protein</fullName>
    </submittedName>
</protein>
<sequence length="45" mass="4780">MRDATVFSTASQGTTRKNIAPVFPLTQLTHISVSSASVHSTLASY</sequence>
<dbReference type="EMBL" id="GBXM01089803">
    <property type="protein sequence ID" value="JAH18774.1"/>
    <property type="molecule type" value="Transcribed_RNA"/>
</dbReference>
<dbReference type="AlphaFoldDB" id="A0A0E9QPR8"/>
<proteinExistence type="predicted"/>
<reference evidence="1" key="1">
    <citation type="submission" date="2014-11" db="EMBL/GenBank/DDBJ databases">
        <authorList>
            <person name="Amaro Gonzalez C."/>
        </authorList>
    </citation>
    <scope>NUCLEOTIDE SEQUENCE</scope>
</reference>
<accession>A0A0E9QPR8</accession>